<dbReference type="InterPro" id="IPR016187">
    <property type="entry name" value="CTDL_fold"/>
</dbReference>
<comment type="caution">
    <text evidence="3">The sequence shown here is derived from an EMBL/GenBank/DDBJ whole genome shotgun (WGS) entry which is preliminary data.</text>
</comment>
<feature type="signal peptide" evidence="1">
    <location>
        <begin position="1"/>
        <end position="20"/>
    </location>
</feature>
<proteinExistence type="predicted"/>
<dbReference type="AlphaFoldDB" id="A0AAV5W621"/>
<evidence type="ECO:0000313" key="3">
    <source>
        <dbReference type="EMBL" id="GMT25314.1"/>
    </source>
</evidence>
<dbReference type="PANTHER" id="PTHR22803">
    <property type="entry name" value="MANNOSE, PHOSPHOLIPASE, LECTIN RECEPTOR RELATED"/>
    <property type="match status" value="1"/>
</dbReference>
<evidence type="ECO:0000313" key="4">
    <source>
        <dbReference type="Proteomes" id="UP001432322"/>
    </source>
</evidence>
<feature type="non-terminal residue" evidence="3">
    <location>
        <position position="1"/>
    </location>
</feature>
<sequence>SLRCCQATVCLLLLAAVTVAEQSIDDNRISIDDVKLACPEGWTRTGAKCLRAYGREASWERAEQFCQSRGASLAHIESPGENEILGAEVLRDPEVAGRSSFWIGMNTNGRDAGVYHWSDGRAVSQYTGFWAVGQPEESNGDC</sequence>
<dbReference type="SUPFAM" id="SSF56436">
    <property type="entry name" value="C-type lectin-like"/>
    <property type="match status" value="1"/>
</dbReference>
<dbReference type="Gene3D" id="3.10.100.10">
    <property type="entry name" value="Mannose-Binding Protein A, subunit A"/>
    <property type="match status" value="1"/>
</dbReference>
<dbReference type="CDD" id="cd00037">
    <property type="entry name" value="CLECT"/>
    <property type="match status" value="1"/>
</dbReference>
<feature type="chain" id="PRO_5043966587" description="C-type lectin domain-containing protein" evidence="1">
    <location>
        <begin position="21"/>
        <end position="142"/>
    </location>
</feature>
<gene>
    <name evidence="3" type="ORF">PFISCL1PPCAC_16611</name>
</gene>
<dbReference type="EMBL" id="BTSY01000004">
    <property type="protein sequence ID" value="GMT25314.1"/>
    <property type="molecule type" value="Genomic_DNA"/>
</dbReference>
<evidence type="ECO:0000256" key="1">
    <source>
        <dbReference type="SAM" id="SignalP"/>
    </source>
</evidence>
<reference evidence="3" key="1">
    <citation type="submission" date="2023-10" db="EMBL/GenBank/DDBJ databases">
        <title>Genome assembly of Pristionchus species.</title>
        <authorList>
            <person name="Yoshida K."/>
            <person name="Sommer R.J."/>
        </authorList>
    </citation>
    <scope>NUCLEOTIDE SEQUENCE</scope>
    <source>
        <strain evidence="3">RS5133</strain>
    </source>
</reference>
<keyword evidence="4" id="KW-1185">Reference proteome</keyword>
<dbReference type="Proteomes" id="UP001432322">
    <property type="component" value="Unassembled WGS sequence"/>
</dbReference>
<accession>A0AAV5W621</accession>
<protein>
    <recommendedName>
        <fullName evidence="2">C-type lectin domain-containing protein</fullName>
    </recommendedName>
</protein>
<feature type="domain" description="C-type lectin" evidence="2">
    <location>
        <begin position="45"/>
        <end position="142"/>
    </location>
</feature>
<organism evidence="3 4">
    <name type="scientific">Pristionchus fissidentatus</name>
    <dbReference type="NCBI Taxonomy" id="1538716"/>
    <lineage>
        <taxon>Eukaryota</taxon>
        <taxon>Metazoa</taxon>
        <taxon>Ecdysozoa</taxon>
        <taxon>Nematoda</taxon>
        <taxon>Chromadorea</taxon>
        <taxon>Rhabditida</taxon>
        <taxon>Rhabditina</taxon>
        <taxon>Diplogasteromorpha</taxon>
        <taxon>Diplogasteroidea</taxon>
        <taxon>Neodiplogasteridae</taxon>
        <taxon>Pristionchus</taxon>
    </lineage>
</organism>
<dbReference type="InterPro" id="IPR001304">
    <property type="entry name" value="C-type_lectin-like"/>
</dbReference>
<evidence type="ECO:0000259" key="2">
    <source>
        <dbReference type="PROSITE" id="PS50041"/>
    </source>
</evidence>
<dbReference type="InterPro" id="IPR050111">
    <property type="entry name" value="C-type_lectin/snaclec_domain"/>
</dbReference>
<dbReference type="Pfam" id="PF00059">
    <property type="entry name" value="Lectin_C"/>
    <property type="match status" value="1"/>
</dbReference>
<keyword evidence="1" id="KW-0732">Signal</keyword>
<name>A0AAV5W621_9BILA</name>
<dbReference type="PROSITE" id="PS50041">
    <property type="entry name" value="C_TYPE_LECTIN_2"/>
    <property type="match status" value="1"/>
</dbReference>
<dbReference type="InterPro" id="IPR016186">
    <property type="entry name" value="C-type_lectin-like/link_sf"/>
</dbReference>
<dbReference type="SMART" id="SM00034">
    <property type="entry name" value="CLECT"/>
    <property type="match status" value="1"/>
</dbReference>
<feature type="non-terminal residue" evidence="3">
    <location>
        <position position="142"/>
    </location>
</feature>